<comment type="caution">
    <text evidence="1">The sequence shown here is derived from an EMBL/GenBank/DDBJ whole genome shotgun (WGS) entry which is preliminary data.</text>
</comment>
<proteinExistence type="predicted"/>
<accession>A0A916SR51</accession>
<name>A0A916SR51_9BURK</name>
<organism evidence="1 2">
    <name type="scientific">Polaromonas eurypsychrophila</name>
    <dbReference type="NCBI Taxonomy" id="1614635"/>
    <lineage>
        <taxon>Bacteria</taxon>
        <taxon>Pseudomonadati</taxon>
        <taxon>Pseudomonadota</taxon>
        <taxon>Betaproteobacteria</taxon>
        <taxon>Burkholderiales</taxon>
        <taxon>Comamonadaceae</taxon>
        <taxon>Polaromonas</taxon>
    </lineage>
</organism>
<evidence type="ECO:0000313" key="2">
    <source>
        <dbReference type="Proteomes" id="UP000620596"/>
    </source>
</evidence>
<dbReference type="AlphaFoldDB" id="A0A916SR51"/>
<protein>
    <submittedName>
        <fullName evidence="1">Uncharacterized protein</fullName>
    </submittedName>
</protein>
<reference evidence="1" key="2">
    <citation type="submission" date="2020-09" db="EMBL/GenBank/DDBJ databases">
        <authorList>
            <person name="Sun Q."/>
            <person name="Zhou Y."/>
        </authorList>
    </citation>
    <scope>NUCLEOTIDE SEQUENCE</scope>
    <source>
        <strain evidence="1">CGMCC 1.15322</strain>
    </source>
</reference>
<dbReference type="EMBL" id="BMIG01000015">
    <property type="protein sequence ID" value="GGB09539.1"/>
    <property type="molecule type" value="Genomic_DNA"/>
</dbReference>
<keyword evidence="2" id="KW-1185">Reference proteome</keyword>
<sequence length="80" mass="9099">MKQKDLGLDLSTRRTRKQILLEEMDQVMPWSELLALINPHAPVAKVRYRGLAKNTAQLITLFVLSKILMARSRLLQGAKA</sequence>
<reference evidence="1" key="1">
    <citation type="journal article" date="2014" name="Int. J. Syst. Evol. Microbiol.">
        <title>Complete genome sequence of Corynebacterium casei LMG S-19264T (=DSM 44701T), isolated from a smear-ripened cheese.</title>
        <authorList>
            <consortium name="US DOE Joint Genome Institute (JGI-PGF)"/>
            <person name="Walter F."/>
            <person name="Albersmeier A."/>
            <person name="Kalinowski J."/>
            <person name="Ruckert C."/>
        </authorList>
    </citation>
    <scope>NUCLEOTIDE SEQUENCE</scope>
    <source>
        <strain evidence="1">CGMCC 1.15322</strain>
    </source>
</reference>
<dbReference type="Proteomes" id="UP000620596">
    <property type="component" value="Unassembled WGS sequence"/>
</dbReference>
<evidence type="ECO:0000313" key="1">
    <source>
        <dbReference type="EMBL" id="GGB09539.1"/>
    </source>
</evidence>
<gene>
    <name evidence="1" type="ORF">GCM10011496_33050</name>
</gene>